<evidence type="ECO:0000256" key="1">
    <source>
        <dbReference type="ARBA" id="ARBA00010266"/>
    </source>
</evidence>
<protein>
    <submittedName>
        <fullName evidence="4">Glycoside hydrolase family 73 protein</fullName>
    </submittedName>
</protein>
<dbReference type="PRINTS" id="PR01002">
    <property type="entry name" value="FLGFLGJ"/>
</dbReference>
<dbReference type="Gene3D" id="1.10.530.10">
    <property type="match status" value="1"/>
</dbReference>
<proteinExistence type="inferred from homology"/>
<keyword evidence="2 4" id="KW-0378">Hydrolase</keyword>
<evidence type="ECO:0000313" key="4">
    <source>
        <dbReference type="EMBL" id="MCP0886094.1"/>
    </source>
</evidence>
<dbReference type="PANTHER" id="PTHR33308">
    <property type="entry name" value="PEPTIDOGLYCAN HYDROLASE FLGJ"/>
    <property type="match status" value="1"/>
</dbReference>
<dbReference type="Gene3D" id="4.10.80.30">
    <property type="entry name" value="DNA polymerase, domain 6"/>
    <property type="match status" value="1"/>
</dbReference>
<accession>A0A9X2JKI1</accession>
<dbReference type="AlphaFoldDB" id="A0A9X2JKI1"/>
<comment type="similarity">
    <text evidence="1">Belongs to the glycosyl hydrolase 73 family.</text>
</comment>
<organism evidence="4 5">
    <name type="scientific">Ligilactobacillus ubinensis</name>
    <dbReference type="NCBI Taxonomy" id="2876789"/>
    <lineage>
        <taxon>Bacteria</taxon>
        <taxon>Bacillati</taxon>
        <taxon>Bacillota</taxon>
        <taxon>Bacilli</taxon>
        <taxon>Lactobacillales</taxon>
        <taxon>Lactobacillaceae</taxon>
        <taxon>Ligilactobacillus</taxon>
    </lineage>
</organism>
<evidence type="ECO:0000313" key="5">
    <source>
        <dbReference type="Proteomes" id="UP001139006"/>
    </source>
</evidence>
<dbReference type="EMBL" id="JAIULA010000002">
    <property type="protein sequence ID" value="MCP0886094.1"/>
    <property type="molecule type" value="Genomic_DNA"/>
</dbReference>
<comment type="caution">
    <text evidence="4">The sequence shown here is derived from an EMBL/GenBank/DDBJ whole genome shotgun (WGS) entry which is preliminary data.</text>
</comment>
<reference evidence="4 5" key="1">
    <citation type="journal article" date="2023" name="Int. J. Syst. Evol. Microbiol.">
        <title>Ligilactobacillus ubinensis sp. nov., a novel species isolated from the wild ferment of a durian fruit (Durio zibethinus).</title>
        <authorList>
            <person name="Heng Y.C."/>
            <person name="Menon N."/>
            <person name="Chen B."/>
            <person name="Loo B.Z.L."/>
            <person name="Wong G.W.J."/>
            <person name="Lim A.C.H."/>
            <person name="Silvaraju S."/>
            <person name="Kittelmann S."/>
        </authorList>
    </citation>
    <scope>NUCLEOTIDE SEQUENCE [LARGE SCALE GENOMIC DNA]</scope>
    <source>
        <strain evidence="4 5">WILCCON 0076</strain>
    </source>
</reference>
<evidence type="ECO:0000259" key="3">
    <source>
        <dbReference type="SMART" id="SM00047"/>
    </source>
</evidence>
<feature type="domain" description="Mannosyl-glycoprotein endo-beta-N-acetylglucosamidase-like" evidence="3">
    <location>
        <begin position="49"/>
        <end position="207"/>
    </location>
</feature>
<dbReference type="Pfam" id="PF01832">
    <property type="entry name" value="Glucosaminidase"/>
    <property type="match status" value="1"/>
</dbReference>
<dbReference type="PANTHER" id="PTHR33308:SF10">
    <property type="entry name" value="EXO-GLUCOSAMINIDASE LYTG"/>
    <property type="match status" value="1"/>
</dbReference>
<sequence>MARKRRRSSSRTRGFFVKRGKIQWVNVLLVLVMVGLVFCQVLKWNTQAQSNSAIVTQKEAFIKKVAPIAQTEQKQYHVFASITIAQAALESNWGTSDLATKYNNLFGVKADATTGTLMTTKEYSNGQWIVVKAYFAIYSNWQESIQAHTLLFVNGTKWDANHYQDVINATNYKQAALSLQKKGYATDPNYAQKLIELIDEYDLNRYDN</sequence>
<gene>
    <name evidence="4" type="ORF">LB941_01935</name>
</gene>
<keyword evidence="5" id="KW-1185">Reference proteome</keyword>
<name>A0A9X2JKI1_9LACO</name>
<dbReference type="Proteomes" id="UP001139006">
    <property type="component" value="Unassembled WGS sequence"/>
</dbReference>
<dbReference type="GO" id="GO:0004040">
    <property type="term" value="F:amidase activity"/>
    <property type="evidence" value="ECO:0007669"/>
    <property type="project" value="InterPro"/>
</dbReference>
<dbReference type="InterPro" id="IPR002901">
    <property type="entry name" value="MGlyc_endo_b_GlcNAc-like_dom"/>
</dbReference>
<dbReference type="RefSeq" id="WP_253359043.1">
    <property type="nucleotide sequence ID" value="NZ_JAIULA010000002.1"/>
</dbReference>
<dbReference type="InterPro" id="IPR051056">
    <property type="entry name" value="Glycosyl_Hydrolase_73"/>
</dbReference>
<dbReference type="SMART" id="SM00047">
    <property type="entry name" value="LYZ2"/>
    <property type="match status" value="1"/>
</dbReference>
<evidence type="ECO:0000256" key="2">
    <source>
        <dbReference type="ARBA" id="ARBA00022801"/>
    </source>
</evidence>